<keyword evidence="1 4" id="KW-0808">Transferase</keyword>
<evidence type="ECO:0000256" key="1">
    <source>
        <dbReference type="ARBA" id="ARBA00022679"/>
    </source>
</evidence>
<dbReference type="PANTHER" id="PTHR43584:SF8">
    <property type="entry name" value="N-ACETYLMURAMATE ALPHA-1-PHOSPHATE URIDYLYLTRANSFERASE"/>
    <property type="match status" value="1"/>
</dbReference>
<comment type="caution">
    <text evidence="4">The sequence shown here is derived from an EMBL/GenBank/DDBJ whole genome shotgun (WGS) entry which is preliminary data.</text>
</comment>
<dbReference type="PANTHER" id="PTHR43584">
    <property type="entry name" value="NUCLEOTIDYL TRANSFERASE"/>
    <property type="match status" value="1"/>
</dbReference>
<dbReference type="NCBIfam" id="NF045761">
    <property type="entry name" value="NAMPUrTaseMurU"/>
    <property type="match status" value="1"/>
</dbReference>
<name>A0A552WZB8_9GAMM</name>
<protein>
    <submittedName>
        <fullName evidence="4">Nucleotidyltransferase family protein</fullName>
    </submittedName>
</protein>
<dbReference type="OrthoDB" id="9788272at2"/>
<evidence type="ECO:0000313" key="4">
    <source>
        <dbReference type="EMBL" id="TRW48147.1"/>
    </source>
</evidence>
<evidence type="ECO:0000313" key="5">
    <source>
        <dbReference type="Proteomes" id="UP000320359"/>
    </source>
</evidence>
<dbReference type="Proteomes" id="UP000320359">
    <property type="component" value="Unassembled WGS sequence"/>
</dbReference>
<dbReference type="InterPro" id="IPR005835">
    <property type="entry name" value="NTP_transferase_dom"/>
</dbReference>
<dbReference type="Gene3D" id="3.90.550.10">
    <property type="entry name" value="Spore Coat Polysaccharide Biosynthesis Protein SpsA, Chain A"/>
    <property type="match status" value="1"/>
</dbReference>
<reference evidence="4 5" key="1">
    <citation type="submission" date="2019-07" db="EMBL/GenBank/DDBJ databases">
        <authorList>
            <person name="Yang M."/>
            <person name="Zhao D."/>
            <person name="Xiang H."/>
        </authorList>
    </citation>
    <scope>NUCLEOTIDE SEQUENCE [LARGE SCALE GENOMIC DNA]</scope>
    <source>
        <strain evidence="4 5">IM1326</strain>
    </source>
</reference>
<proteinExistence type="predicted"/>
<keyword evidence="2" id="KW-0548">Nucleotidyltransferase</keyword>
<feature type="domain" description="Nucleotidyl transferase" evidence="3">
    <location>
        <begin position="3"/>
        <end position="122"/>
    </location>
</feature>
<dbReference type="InterPro" id="IPR054790">
    <property type="entry name" value="MurU"/>
</dbReference>
<gene>
    <name evidence="4" type="ORF">FM042_10860</name>
</gene>
<dbReference type="RefSeq" id="WP_143236469.1">
    <property type="nucleotide sequence ID" value="NZ_VJWL01000004.1"/>
</dbReference>
<sequence length="230" mass="25670">MRAMILAAGRGQRMRPLTDTTPKPLLQVAGKPLLQWHLEKLVAAGVRDIVINTAWLGEQLESYFGDGSRWGARIFWSHEPAGGLETAGGIIQALPLLQHEDPEAPFWVINGDIFTDFDFRKLPTALGEDLGHLVLVENPEHHPHGDFRLLADRVQDHPHYTFSGMSVLSPRLFAGAAPGFLKLRPFLTHAIAQDKLSGQLHEGLWTDVGTPARFTQLNRQLNPQFNQKQD</sequence>
<accession>A0A552WZB8</accession>
<evidence type="ECO:0000256" key="2">
    <source>
        <dbReference type="ARBA" id="ARBA00022695"/>
    </source>
</evidence>
<dbReference type="CDD" id="cd06422">
    <property type="entry name" value="NTP_transferase_like_1"/>
    <property type="match status" value="1"/>
</dbReference>
<dbReference type="EMBL" id="VJWL01000004">
    <property type="protein sequence ID" value="TRW48147.1"/>
    <property type="molecule type" value="Genomic_DNA"/>
</dbReference>
<dbReference type="AlphaFoldDB" id="A0A552WZB8"/>
<evidence type="ECO:0000259" key="3">
    <source>
        <dbReference type="Pfam" id="PF00483"/>
    </source>
</evidence>
<dbReference type="InterPro" id="IPR050065">
    <property type="entry name" value="GlmU-like"/>
</dbReference>
<dbReference type="GO" id="GO:0016779">
    <property type="term" value="F:nucleotidyltransferase activity"/>
    <property type="evidence" value="ECO:0007669"/>
    <property type="project" value="UniProtKB-KW"/>
</dbReference>
<organism evidence="4 5">
    <name type="scientific">Aliidiomarina halalkaliphila</name>
    <dbReference type="NCBI Taxonomy" id="2593535"/>
    <lineage>
        <taxon>Bacteria</taxon>
        <taxon>Pseudomonadati</taxon>
        <taxon>Pseudomonadota</taxon>
        <taxon>Gammaproteobacteria</taxon>
        <taxon>Alteromonadales</taxon>
        <taxon>Idiomarinaceae</taxon>
        <taxon>Aliidiomarina</taxon>
    </lineage>
</organism>
<dbReference type="SUPFAM" id="SSF53448">
    <property type="entry name" value="Nucleotide-diphospho-sugar transferases"/>
    <property type="match status" value="1"/>
</dbReference>
<dbReference type="Pfam" id="PF00483">
    <property type="entry name" value="NTP_transferase"/>
    <property type="match status" value="1"/>
</dbReference>
<keyword evidence="5" id="KW-1185">Reference proteome</keyword>
<dbReference type="InterPro" id="IPR029044">
    <property type="entry name" value="Nucleotide-diphossugar_trans"/>
</dbReference>